<dbReference type="OrthoDB" id="9784962at2"/>
<protein>
    <submittedName>
        <fullName evidence="6">Transcriptional regulator, LacI family</fullName>
    </submittedName>
</protein>
<name>A0A1W1VIX1_9FIRM</name>
<dbReference type="Proteomes" id="UP000192569">
    <property type="component" value="Chromosome I"/>
</dbReference>
<keyword evidence="1" id="KW-0678">Repressor</keyword>
<dbReference type="PRINTS" id="PR00036">
    <property type="entry name" value="HTHLACI"/>
</dbReference>
<dbReference type="GO" id="GO:0003700">
    <property type="term" value="F:DNA-binding transcription factor activity"/>
    <property type="evidence" value="ECO:0007669"/>
    <property type="project" value="TreeGrafter"/>
</dbReference>
<dbReference type="EMBL" id="LT838272">
    <property type="protein sequence ID" value="SMB93276.1"/>
    <property type="molecule type" value="Genomic_DNA"/>
</dbReference>
<dbReference type="SUPFAM" id="SSF53822">
    <property type="entry name" value="Periplasmic binding protein-like I"/>
    <property type="match status" value="1"/>
</dbReference>
<dbReference type="CDD" id="cd06267">
    <property type="entry name" value="PBP1_LacI_sugar_binding-like"/>
    <property type="match status" value="1"/>
</dbReference>
<evidence type="ECO:0000256" key="3">
    <source>
        <dbReference type="ARBA" id="ARBA00023125"/>
    </source>
</evidence>
<dbReference type="STRING" id="698762.SAMN00808754_0831"/>
<dbReference type="InterPro" id="IPR028082">
    <property type="entry name" value="Peripla_BP_I"/>
</dbReference>
<sequence>MPTIYDVAKAAGVSIATVSRVLNGYPFVAEKTREKVLRAMQELNYSPNLLAAALMKKNTYTVGLLIPDISNPFFAEITRGVEDAANKFGFNIIICNTDNDPEKETKYVNLLLQKSVDGLIFATSEIANQNILMLKERQFPLVLIAREVEGIEVDVVLADNFQGAYEGVKYLISLGHHRIAFLGESLNIKSTRERQAGYEKALQEAGIPVEAELIVTGLKSLEEAYHRMRLFYPKARPTAVFAANDVLAIGAIRALKELGLSIPGDVSVLGFDDTIFASIAEPPLSSVAQPMRQMGKMAMTRLISRIRNKEEKCRRLVLPTKLVIRASTKACS</sequence>
<dbReference type="InterPro" id="IPR001761">
    <property type="entry name" value="Peripla_BP/Lac1_sug-bd_dom"/>
</dbReference>
<organism evidence="6 7">
    <name type="scientific">Thermanaeromonas toyohensis ToBE</name>
    <dbReference type="NCBI Taxonomy" id="698762"/>
    <lineage>
        <taxon>Bacteria</taxon>
        <taxon>Bacillati</taxon>
        <taxon>Bacillota</taxon>
        <taxon>Clostridia</taxon>
        <taxon>Neomoorellales</taxon>
        <taxon>Neomoorellaceae</taxon>
        <taxon>Thermanaeromonas</taxon>
    </lineage>
</organism>
<evidence type="ECO:0000313" key="6">
    <source>
        <dbReference type="EMBL" id="SMB93276.1"/>
    </source>
</evidence>
<dbReference type="PROSITE" id="PS50932">
    <property type="entry name" value="HTH_LACI_2"/>
    <property type="match status" value="1"/>
</dbReference>
<accession>A0A1W1VIX1</accession>
<dbReference type="Pfam" id="PF00356">
    <property type="entry name" value="LacI"/>
    <property type="match status" value="1"/>
</dbReference>
<dbReference type="RefSeq" id="WP_084664314.1">
    <property type="nucleotide sequence ID" value="NZ_LT838272.1"/>
</dbReference>
<evidence type="ECO:0000256" key="1">
    <source>
        <dbReference type="ARBA" id="ARBA00022491"/>
    </source>
</evidence>
<dbReference type="SMART" id="SM00354">
    <property type="entry name" value="HTH_LACI"/>
    <property type="match status" value="1"/>
</dbReference>
<dbReference type="Gene3D" id="1.10.260.40">
    <property type="entry name" value="lambda repressor-like DNA-binding domains"/>
    <property type="match status" value="1"/>
</dbReference>
<dbReference type="AlphaFoldDB" id="A0A1W1VIX1"/>
<dbReference type="Gene3D" id="3.40.50.2300">
    <property type="match status" value="2"/>
</dbReference>
<proteinExistence type="predicted"/>
<dbReference type="SUPFAM" id="SSF47413">
    <property type="entry name" value="lambda repressor-like DNA-binding domains"/>
    <property type="match status" value="1"/>
</dbReference>
<dbReference type="PANTHER" id="PTHR30146">
    <property type="entry name" value="LACI-RELATED TRANSCRIPTIONAL REPRESSOR"/>
    <property type="match status" value="1"/>
</dbReference>
<dbReference type="GO" id="GO:0000976">
    <property type="term" value="F:transcription cis-regulatory region binding"/>
    <property type="evidence" value="ECO:0007669"/>
    <property type="project" value="TreeGrafter"/>
</dbReference>
<dbReference type="InterPro" id="IPR010982">
    <property type="entry name" value="Lambda_DNA-bd_dom_sf"/>
</dbReference>
<keyword evidence="4" id="KW-0804">Transcription</keyword>
<reference evidence="6 7" key="1">
    <citation type="submission" date="2017-04" db="EMBL/GenBank/DDBJ databases">
        <authorList>
            <person name="Afonso C.L."/>
            <person name="Miller P.J."/>
            <person name="Scott M.A."/>
            <person name="Spackman E."/>
            <person name="Goraichik I."/>
            <person name="Dimitrov K.M."/>
            <person name="Suarez D.L."/>
            <person name="Swayne D.E."/>
        </authorList>
    </citation>
    <scope>NUCLEOTIDE SEQUENCE [LARGE SCALE GENOMIC DNA]</scope>
    <source>
        <strain evidence="6 7">ToBE</strain>
    </source>
</reference>
<gene>
    <name evidence="6" type="ORF">SAMN00808754_0831</name>
</gene>
<evidence type="ECO:0000313" key="7">
    <source>
        <dbReference type="Proteomes" id="UP000192569"/>
    </source>
</evidence>
<keyword evidence="2" id="KW-0805">Transcription regulation</keyword>
<dbReference type="CDD" id="cd01392">
    <property type="entry name" value="HTH_LacI"/>
    <property type="match status" value="1"/>
</dbReference>
<dbReference type="PANTHER" id="PTHR30146:SF148">
    <property type="entry name" value="HTH-TYPE TRANSCRIPTIONAL REPRESSOR PURR-RELATED"/>
    <property type="match status" value="1"/>
</dbReference>
<dbReference type="FunFam" id="1.10.260.40:FF:000002">
    <property type="entry name" value="HTH-type transcriptional repressor PurR"/>
    <property type="match status" value="1"/>
</dbReference>
<evidence type="ECO:0000256" key="2">
    <source>
        <dbReference type="ARBA" id="ARBA00023015"/>
    </source>
</evidence>
<evidence type="ECO:0000256" key="4">
    <source>
        <dbReference type="ARBA" id="ARBA00023163"/>
    </source>
</evidence>
<dbReference type="Pfam" id="PF00532">
    <property type="entry name" value="Peripla_BP_1"/>
    <property type="match status" value="1"/>
</dbReference>
<keyword evidence="3" id="KW-0238">DNA-binding</keyword>
<dbReference type="PROSITE" id="PS00356">
    <property type="entry name" value="HTH_LACI_1"/>
    <property type="match status" value="1"/>
</dbReference>
<feature type="domain" description="HTH lacI-type" evidence="5">
    <location>
        <begin position="2"/>
        <end position="56"/>
    </location>
</feature>
<evidence type="ECO:0000259" key="5">
    <source>
        <dbReference type="PROSITE" id="PS50932"/>
    </source>
</evidence>
<keyword evidence="7" id="KW-1185">Reference proteome</keyword>
<dbReference type="InterPro" id="IPR000843">
    <property type="entry name" value="HTH_LacI"/>
</dbReference>